<dbReference type="STRING" id="930990.A0A067LVL4"/>
<evidence type="ECO:0000313" key="2">
    <source>
        <dbReference type="Proteomes" id="UP000027195"/>
    </source>
</evidence>
<evidence type="ECO:0000313" key="1">
    <source>
        <dbReference type="EMBL" id="KDQ07363.1"/>
    </source>
</evidence>
<dbReference type="InParanoid" id="A0A067LVL4"/>
<organism evidence="1 2">
    <name type="scientific">Botryobasidium botryosum (strain FD-172 SS1)</name>
    <dbReference type="NCBI Taxonomy" id="930990"/>
    <lineage>
        <taxon>Eukaryota</taxon>
        <taxon>Fungi</taxon>
        <taxon>Dikarya</taxon>
        <taxon>Basidiomycota</taxon>
        <taxon>Agaricomycotina</taxon>
        <taxon>Agaricomycetes</taxon>
        <taxon>Cantharellales</taxon>
        <taxon>Botryobasidiaceae</taxon>
        <taxon>Botryobasidium</taxon>
    </lineage>
</organism>
<dbReference type="Gene3D" id="1.20.1280.50">
    <property type="match status" value="1"/>
</dbReference>
<protein>
    <submittedName>
        <fullName evidence="1">Uncharacterized protein</fullName>
    </submittedName>
</protein>
<name>A0A067LVL4_BOTB1</name>
<proteinExistence type="predicted"/>
<dbReference type="Proteomes" id="UP000027195">
    <property type="component" value="Unassembled WGS sequence"/>
</dbReference>
<sequence length="570" mass="63445">MESTTAIIQGCIGEIMRRLDCEARANESAAPASASTAVLDEGRTILDEEARAIGYIKARMEERLKEIGRRRNILAPIHRLPNEVLGIIFESVERGASPIFFRNLLSVSHKWRTIALDTPSLWTNLRNLPTPILDVFIARSKQCPLEVSYGRSRVPGDLSKLLQYVAHVSPYAHRWKTCKLLGPQRARAEILSRLISPVPNMETLTISLYDMDSAAELDEATDPFDTIFAGSTPRLRELVLDGAFVPLSSPIYSGLTKLELGRIQYSSSDSVRLLLHAFESCPLLEKLALSDIYVDFDNDVGPAPSSIKLPKLQLFQICQNFSMDWLQYYILGCVVIPPSSTLQLSIATYVPTGFSMDLLSEPLPRINNPYHGLQNISAVKQLSIQLEDDERVCHTDGYVSDAGKRSFSFHMCTDVDPFSHTLSTLHPAFPMPLESLTLSFPSHLKSPHPVNITSLADFLRQHALIRKLKFASFWTPAIQVLKVTPTQHLCPRLEELHVIDCTVDIRELTNLVRPRVKAGVEESAFAGDIVCLARLRIDGCSNASQLTSSEVPEYLDVILEGELVSKSKGV</sequence>
<keyword evidence="2" id="KW-1185">Reference proteome</keyword>
<dbReference type="OrthoDB" id="3181669at2759"/>
<dbReference type="PANTHER" id="PTHR38926">
    <property type="entry name" value="F-BOX DOMAIN CONTAINING PROTEIN, EXPRESSED"/>
    <property type="match status" value="1"/>
</dbReference>
<dbReference type="HOGENOM" id="CLU_024199_1_1_1"/>
<dbReference type="PANTHER" id="PTHR38926:SF5">
    <property type="entry name" value="F-BOX AND LEUCINE-RICH REPEAT PROTEIN 6"/>
    <property type="match status" value="1"/>
</dbReference>
<dbReference type="SUPFAM" id="SSF52047">
    <property type="entry name" value="RNI-like"/>
    <property type="match status" value="1"/>
</dbReference>
<dbReference type="EMBL" id="KL198109">
    <property type="protein sequence ID" value="KDQ07363.1"/>
    <property type="molecule type" value="Genomic_DNA"/>
</dbReference>
<gene>
    <name evidence="1" type="ORF">BOTBODRAFT_611601</name>
</gene>
<accession>A0A067LVL4</accession>
<dbReference type="AlphaFoldDB" id="A0A067LVL4"/>
<reference evidence="2" key="1">
    <citation type="journal article" date="2014" name="Proc. Natl. Acad. Sci. U.S.A.">
        <title>Extensive sampling of basidiomycete genomes demonstrates inadequacy of the white-rot/brown-rot paradigm for wood decay fungi.</title>
        <authorList>
            <person name="Riley R."/>
            <person name="Salamov A.A."/>
            <person name="Brown D.W."/>
            <person name="Nagy L.G."/>
            <person name="Floudas D."/>
            <person name="Held B.W."/>
            <person name="Levasseur A."/>
            <person name="Lombard V."/>
            <person name="Morin E."/>
            <person name="Otillar R."/>
            <person name="Lindquist E.A."/>
            <person name="Sun H."/>
            <person name="LaButti K.M."/>
            <person name="Schmutz J."/>
            <person name="Jabbour D."/>
            <person name="Luo H."/>
            <person name="Baker S.E."/>
            <person name="Pisabarro A.G."/>
            <person name="Walton J.D."/>
            <person name="Blanchette R.A."/>
            <person name="Henrissat B."/>
            <person name="Martin F."/>
            <person name="Cullen D."/>
            <person name="Hibbett D.S."/>
            <person name="Grigoriev I.V."/>
        </authorList>
    </citation>
    <scope>NUCLEOTIDE SEQUENCE [LARGE SCALE GENOMIC DNA]</scope>
    <source>
        <strain evidence="2">FD-172 SS1</strain>
    </source>
</reference>